<evidence type="ECO:0000313" key="2">
    <source>
        <dbReference type="EMBL" id="GAT42466.1"/>
    </source>
</evidence>
<feature type="compositionally biased region" description="Polar residues" evidence="1">
    <location>
        <begin position="1"/>
        <end position="20"/>
    </location>
</feature>
<feature type="region of interest" description="Disordered" evidence="1">
    <location>
        <begin position="325"/>
        <end position="398"/>
    </location>
</feature>
<evidence type="ECO:0000313" key="3">
    <source>
        <dbReference type="Proteomes" id="UP000815677"/>
    </source>
</evidence>
<feature type="region of interest" description="Disordered" evidence="1">
    <location>
        <begin position="1"/>
        <end position="79"/>
    </location>
</feature>
<proteinExistence type="predicted"/>
<feature type="compositionally biased region" description="Acidic residues" evidence="1">
    <location>
        <begin position="379"/>
        <end position="398"/>
    </location>
</feature>
<keyword evidence="3" id="KW-1185">Reference proteome</keyword>
<sequence length="398" mass="42406">MSSASTPNTPLSDNTNNQPPGRQPPSRANGAGSVPPKPRKKVSGAGGRGKDTPQNAPNAPQNASKTPQNTPNPAHNASEDVAMQPAGADERALFERLIAKYGALGITTMLQQVNNGPETTTGPSDASSNIGLTPSSASSLSNGVPARADTASSLNNATPARSNASASTAAHHAPTTTENAGNTDRVPIPDTVNPKKGISIQMALGMTNKGKEYNAYISGVRDLAKHAGLNRLLPLSEQDDAAVLLVCQAAREQFSRLARCPKDWGTKRILAQYLKNQCAAAVRRGQKKRNPRYDHLVANSAKRDPHASRTKLVKTYRERRAAAKAAAAAPGRQRAPVARQEFVQGSSRDNQEDHMDEDEPTNEWDARPTFDKNYVPADSDAEMNDDPDADQDVEEGDD</sequence>
<feature type="region of interest" description="Disordered" evidence="1">
    <location>
        <begin position="114"/>
        <end position="194"/>
    </location>
</feature>
<dbReference type="EMBL" id="DF837978">
    <property type="protein sequence ID" value="GAT42466.1"/>
    <property type="molecule type" value="Genomic_DNA"/>
</dbReference>
<protein>
    <submittedName>
        <fullName evidence="2">Uncharacterized protein</fullName>
    </submittedName>
</protein>
<gene>
    <name evidence="2" type="ORF">MCHLO_00179</name>
</gene>
<dbReference type="Proteomes" id="UP000815677">
    <property type="component" value="Unassembled WGS sequence"/>
</dbReference>
<reference evidence="2" key="1">
    <citation type="submission" date="2014-09" db="EMBL/GenBank/DDBJ databases">
        <title>Genome sequence of the luminous mushroom Mycena chlorophos for searching fungal bioluminescence genes.</title>
        <authorList>
            <person name="Tanaka Y."/>
            <person name="Kasuga D."/>
            <person name="Oba Y."/>
            <person name="Hase S."/>
            <person name="Sato K."/>
            <person name="Oba Y."/>
            <person name="Sakakibara Y."/>
        </authorList>
    </citation>
    <scope>NUCLEOTIDE SEQUENCE</scope>
</reference>
<evidence type="ECO:0000256" key="1">
    <source>
        <dbReference type="SAM" id="MobiDB-lite"/>
    </source>
</evidence>
<name>A0ABQ0KUH2_MYCCL</name>
<feature type="compositionally biased region" description="Low complexity" evidence="1">
    <location>
        <begin position="325"/>
        <end position="339"/>
    </location>
</feature>
<feature type="compositionally biased region" description="Low complexity" evidence="1">
    <location>
        <begin position="155"/>
        <end position="180"/>
    </location>
</feature>
<accession>A0ABQ0KUH2</accession>
<organism evidence="2 3">
    <name type="scientific">Mycena chlorophos</name>
    <name type="common">Agaric fungus</name>
    <name type="synonym">Agaricus chlorophos</name>
    <dbReference type="NCBI Taxonomy" id="658473"/>
    <lineage>
        <taxon>Eukaryota</taxon>
        <taxon>Fungi</taxon>
        <taxon>Dikarya</taxon>
        <taxon>Basidiomycota</taxon>
        <taxon>Agaricomycotina</taxon>
        <taxon>Agaricomycetes</taxon>
        <taxon>Agaricomycetidae</taxon>
        <taxon>Agaricales</taxon>
        <taxon>Marasmiineae</taxon>
        <taxon>Mycenaceae</taxon>
        <taxon>Mycena</taxon>
    </lineage>
</organism>
<feature type="compositionally biased region" description="Polar residues" evidence="1">
    <location>
        <begin position="114"/>
        <end position="142"/>
    </location>
</feature>
<feature type="compositionally biased region" description="Polar residues" evidence="1">
    <location>
        <begin position="52"/>
        <end position="75"/>
    </location>
</feature>